<protein>
    <recommendedName>
        <fullName evidence="5">Glycosyl hydrolases family 39 N-terminal catalytic domain-containing protein</fullName>
    </recommendedName>
</protein>
<dbReference type="PANTHER" id="PTHR12631">
    <property type="entry name" value="ALPHA-L-IDURONIDASE"/>
    <property type="match status" value="1"/>
</dbReference>
<evidence type="ECO:0000256" key="3">
    <source>
        <dbReference type="ARBA" id="ARBA00023295"/>
    </source>
</evidence>
<keyword evidence="2" id="KW-0378">Hydrolase</keyword>
<comment type="similarity">
    <text evidence="1">Belongs to the glycosyl hydrolase 39 family.</text>
</comment>
<keyword evidence="7" id="KW-1185">Reference proteome</keyword>
<feature type="domain" description="Glycosyl hydrolases family 39 N-terminal catalytic" evidence="5">
    <location>
        <begin position="66"/>
        <end position="231"/>
    </location>
</feature>
<keyword evidence="4" id="KW-0732">Signal</keyword>
<dbReference type="RefSeq" id="WP_184221791.1">
    <property type="nucleotide sequence ID" value="NZ_JACHIP010000007.1"/>
</dbReference>
<evidence type="ECO:0000256" key="1">
    <source>
        <dbReference type="ARBA" id="ARBA00008875"/>
    </source>
</evidence>
<feature type="chain" id="PRO_5031246880" description="Glycosyl hydrolases family 39 N-terminal catalytic domain-containing protein" evidence="4">
    <location>
        <begin position="22"/>
        <end position="391"/>
    </location>
</feature>
<comment type="caution">
    <text evidence="6">The sequence shown here is derived from an EMBL/GenBank/DDBJ whole genome shotgun (WGS) entry which is preliminary data.</text>
</comment>
<name>A0A7W8E5Q2_9BACT</name>
<keyword evidence="3" id="KW-0326">Glycosidase</keyword>
<dbReference type="EMBL" id="JACHIP010000007">
    <property type="protein sequence ID" value="MBB5059882.1"/>
    <property type="molecule type" value="Genomic_DNA"/>
</dbReference>
<organism evidence="6 7">
    <name type="scientific">Granulicella aggregans</name>
    <dbReference type="NCBI Taxonomy" id="474949"/>
    <lineage>
        <taxon>Bacteria</taxon>
        <taxon>Pseudomonadati</taxon>
        <taxon>Acidobacteriota</taxon>
        <taxon>Terriglobia</taxon>
        <taxon>Terriglobales</taxon>
        <taxon>Acidobacteriaceae</taxon>
        <taxon>Granulicella</taxon>
    </lineage>
</organism>
<reference evidence="6 7" key="1">
    <citation type="submission" date="2020-08" db="EMBL/GenBank/DDBJ databases">
        <title>Genomic Encyclopedia of Type Strains, Phase IV (KMG-V): Genome sequencing to study the core and pangenomes of soil and plant-associated prokaryotes.</title>
        <authorList>
            <person name="Whitman W."/>
        </authorList>
    </citation>
    <scope>NUCLEOTIDE SEQUENCE [LARGE SCALE GENOMIC DNA]</scope>
    <source>
        <strain evidence="6 7">M8UP14</strain>
    </source>
</reference>
<dbReference type="InterPro" id="IPR049166">
    <property type="entry name" value="GH39_cat"/>
</dbReference>
<sequence length="391" mass="43621">MVRKLLTGFLVVSISISLAIAQTIPETFFGMTRLSPGVKCPLDFGMTRSWDFKNISWAYINSAPNVFDFTYFDIFLAQNKSRGPNLIYTFGRTPQWASTKALAQTPYGPGQCAPPSDLKDWDKFVRTIVTRAAGRIKYWELWNEPDLERYFCGTPEDFMPMAQHASAIIRQIDPDAVILSPGTTAGAARWLSSFLTLGGARYFDAVAFHGYNRTAEGILSTIQQYKAVMRAQGIESEAMLDTEASWGSIKTNPLTMEQQAAFISKFYLLQWSAGISSFVWYSYENPDFGRLVDANFNPDPAAVAYSQTRLWMLGATMTTPCAKDTKNVWRCGLSRAGGYEAQVIWNANSPMTTTFPSRFTRYHDLTGSTIPITNNTVTIGDSPVLVETRAL</sequence>
<dbReference type="AlphaFoldDB" id="A0A7W8E5Q2"/>
<gene>
    <name evidence="6" type="ORF">HDF16_004611</name>
</gene>
<evidence type="ECO:0000256" key="4">
    <source>
        <dbReference type="SAM" id="SignalP"/>
    </source>
</evidence>
<evidence type="ECO:0000313" key="7">
    <source>
        <dbReference type="Proteomes" id="UP000540989"/>
    </source>
</evidence>
<feature type="signal peptide" evidence="4">
    <location>
        <begin position="1"/>
        <end position="21"/>
    </location>
</feature>
<dbReference type="Pfam" id="PF01229">
    <property type="entry name" value="Glyco_hydro_39"/>
    <property type="match status" value="1"/>
</dbReference>
<dbReference type="Proteomes" id="UP000540989">
    <property type="component" value="Unassembled WGS sequence"/>
</dbReference>
<dbReference type="PANTHER" id="PTHR12631:SF10">
    <property type="entry name" value="BETA-XYLOSIDASE-LIKE PROTEIN-RELATED"/>
    <property type="match status" value="1"/>
</dbReference>
<dbReference type="InterPro" id="IPR051923">
    <property type="entry name" value="Glycosyl_Hydrolase_39"/>
</dbReference>
<evidence type="ECO:0000313" key="6">
    <source>
        <dbReference type="EMBL" id="MBB5059882.1"/>
    </source>
</evidence>
<accession>A0A7W8E5Q2</accession>
<dbReference type="SUPFAM" id="SSF51445">
    <property type="entry name" value="(Trans)glycosidases"/>
    <property type="match status" value="1"/>
</dbReference>
<evidence type="ECO:0000256" key="2">
    <source>
        <dbReference type="ARBA" id="ARBA00022801"/>
    </source>
</evidence>
<dbReference type="InterPro" id="IPR017853">
    <property type="entry name" value="GH"/>
</dbReference>
<proteinExistence type="inferred from homology"/>
<dbReference type="GO" id="GO:0004553">
    <property type="term" value="F:hydrolase activity, hydrolyzing O-glycosyl compounds"/>
    <property type="evidence" value="ECO:0007669"/>
    <property type="project" value="TreeGrafter"/>
</dbReference>
<evidence type="ECO:0000259" key="5">
    <source>
        <dbReference type="Pfam" id="PF01229"/>
    </source>
</evidence>
<dbReference type="Gene3D" id="3.20.20.80">
    <property type="entry name" value="Glycosidases"/>
    <property type="match status" value="1"/>
</dbReference>